<dbReference type="AlphaFoldDB" id="A0A5N6BJX8"/>
<dbReference type="Proteomes" id="UP000313066">
    <property type="component" value="Unassembled WGS sequence"/>
</dbReference>
<accession>A0A5N6BJX8</accession>
<name>A0A5N6BJX8_9ACTN</name>
<comment type="caution">
    <text evidence="7">The sequence shown here is derived from an EMBL/GenBank/DDBJ whole genome shotgun (WGS) entry which is preliminary data.</text>
</comment>
<dbReference type="PANTHER" id="PTHR32347">
    <property type="entry name" value="EFFLUX SYSTEM COMPONENT YKNX-RELATED"/>
    <property type="match status" value="1"/>
</dbReference>
<gene>
    <name evidence="7" type="ORF">FH610_031290</name>
</gene>
<evidence type="ECO:0000259" key="5">
    <source>
        <dbReference type="Pfam" id="PF25954"/>
    </source>
</evidence>
<feature type="compositionally biased region" description="Low complexity" evidence="4">
    <location>
        <begin position="332"/>
        <end position="350"/>
    </location>
</feature>
<protein>
    <submittedName>
        <fullName evidence="7">Efflux RND transporter periplasmic adaptor subunit</fullName>
    </submittedName>
</protein>
<organism evidence="7 8">
    <name type="scientific">Microbispora catharanthi</name>
    <dbReference type="NCBI Taxonomy" id="1712871"/>
    <lineage>
        <taxon>Bacteria</taxon>
        <taxon>Bacillati</taxon>
        <taxon>Actinomycetota</taxon>
        <taxon>Actinomycetes</taxon>
        <taxon>Streptosporangiales</taxon>
        <taxon>Streptosporangiaceae</taxon>
        <taxon>Microbispora</taxon>
    </lineage>
</organism>
<dbReference type="Gene3D" id="2.40.420.20">
    <property type="match status" value="1"/>
</dbReference>
<evidence type="ECO:0000256" key="3">
    <source>
        <dbReference type="ARBA" id="ARBA00023054"/>
    </source>
</evidence>
<keyword evidence="8" id="KW-1185">Reference proteome</keyword>
<dbReference type="GO" id="GO:0030313">
    <property type="term" value="C:cell envelope"/>
    <property type="evidence" value="ECO:0007669"/>
    <property type="project" value="UniProtKB-SubCell"/>
</dbReference>
<dbReference type="SUPFAM" id="SSF111369">
    <property type="entry name" value="HlyD-like secretion proteins"/>
    <property type="match status" value="2"/>
</dbReference>
<sequence length="619" mass="59465">MSAMRSSTPLSIGGLALAGIVIASVAVVAATGGDTSVADRIALASVKRGTVASYVSAAGNTIDTGVRDLAFGAEGRVEKVYVKVGQKVRRGKVLARIDDTIARENYEAAKAALAAAQETLDDVENGTATTSGAAAPSAGGSGAGASTGGSGAGMSTGATGSGGAGGAGGARTPGGGTGAGAGSGNAGGTGGEAGAGNTGGTGSGAGAGNTGGTGSGGPVSCPAPSPRPSGQASTRPSSQPSSRPSATTRPSSRPAAAGANKGASAASISLVAYRGGDHGGSKPEPGPAPTVTPRPHPHPKPSRPHPPAPTDGATAPNPEVSVSILPTAPSRQPSATPSPSPGGSSSACAPGQGGQGQNSQGQSGQGQGGQGQGGGAQGRAGFGGGQTGQAGQSGQGGQGGGARLTEAQAEAQVSQATTELAEAKEALAGVRIKAPADGTILSVAGTTGSRYSSGTFITLGDLDDLQVQAMFTESDIRFLKVGQAATVTLPTQPGQEYPGTVAHIDPTATTSNRLVRYGVTIVLNSRPARLLLGQSATIRVTTGEAADALYVPSQAVRAQGDGTAVVTVADGGTQSRRTVKVGVRGDSYVEITGGLSEGDQVVLPAASTAFPDEGFPAAR</sequence>
<evidence type="ECO:0000313" key="7">
    <source>
        <dbReference type="EMBL" id="KAB8180762.1"/>
    </source>
</evidence>
<feature type="compositionally biased region" description="Gly residues" evidence="4">
    <location>
        <begin position="363"/>
        <end position="402"/>
    </location>
</feature>
<dbReference type="InterPro" id="IPR050465">
    <property type="entry name" value="UPF0194_transport"/>
</dbReference>
<feature type="compositionally biased region" description="Low complexity" evidence="4">
    <location>
        <begin position="126"/>
        <end position="138"/>
    </location>
</feature>
<dbReference type="Gene3D" id="2.40.30.170">
    <property type="match status" value="1"/>
</dbReference>
<feature type="domain" description="YknX-like C-terminal permuted SH3-like" evidence="6">
    <location>
        <begin position="549"/>
        <end position="603"/>
    </location>
</feature>
<evidence type="ECO:0000256" key="1">
    <source>
        <dbReference type="ARBA" id="ARBA00004196"/>
    </source>
</evidence>
<feature type="compositionally biased region" description="Gly residues" evidence="4">
    <location>
        <begin position="139"/>
        <end position="217"/>
    </location>
</feature>
<reference evidence="7 8" key="1">
    <citation type="submission" date="2019-10" db="EMBL/GenBank/DDBJ databases">
        <title>Nonomuraea sp. nov., isolated from Phyllanthus amarus.</title>
        <authorList>
            <person name="Klykleung N."/>
            <person name="Tanasupawat S."/>
        </authorList>
    </citation>
    <scope>NUCLEOTIDE SEQUENCE [LARGE SCALE GENOMIC DNA]</scope>
    <source>
        <strain evidence="7 8">CR1-09</strain>
    </source>
</reference>
<dbReference type="EMBL" id="VDMA02000020">
    <property type="protein sequence ID" value="KAB8180762.1"/>
    <property type="molecule type" value="Genomic_DNA"/>
</dbReference>
<dbReference type="GO" id="GO:0016020">
    <property type="term" value="C:membrane"/>
    <property type="evidence" value="ECO:0007669"/>
    <property type="project" value="InterPro"/>
</dbReference>
<dbReference type="InterPro" id="IPR006143">
    <property type="entry name" value="RND_pump_MFP"/>
</dbReference>
<feature type="region of interest" description="Disordered" evidence="4">
    <location>
        <begin position="126"/>
        <end position="413"/>
    </location>
</feature>
<evidence type="ECO:0000256" key="2">
    <source>
        <dbReference type="ARBA" id="ARBA00009477"/>
    </source>
</evidence>
<comment type="similarity">
    <text evidence="2">Belongs to the membrane fusion protein (MFP) (TC 8.A.1) family.</text>
</comment>
<feature type="domain" description="CusB-like beta-barrel" evidence="5">
    <location>
        <begin position="467"/>
        <end position="542"/>
    </location>
</feature>
<dbReference type="InterPro" id="IPR058792">
    <property type="entry name" value="Beta-barrel_RND_2"/>
</dbReference>
<dbReference type="Pfam" id="PF25989">
    <property type="entry name" value="YknX_C"/>
    <property type="match status" value="1"/>
</dbReference>
<proteinExistence type="inferred from homology"/>
<feature type="compositionally biased region" description="Pro residues" evidence="4">
    <location>
        <begin position="284"/>
        <end position="294"/>
    </location>
</feature>
<dbReference type="PANTHER" id="PTHR32347:SF27">
    <property type="entry name" value="RND EFFLUX PUMP MEMBRANE FUSION PROTEIN BARREL-SANDWICH DOMAIN-CONTAINING PROTEIN"/>
    <property type="match status" value="1"/>
</dbReference>
<evidence type="ECO:0000259" key="6">
    <source>
        <dbReference type="Pfam" id="PF25989"/>
    </source>
</evidence>
<dbReference type="NCBIfam" id="TIGR01730">
    <property type="entry name" value="RND_mfp"/>
    <property type="match status" value="1"/>
</dbReference>
<evidence type="ECO:0000256" key="4">
    <source>
        <dbReference type="SAM" id="MobiDB-lite"/>
    </source>
</evidence>
<keyword evidence="3" id="KW-0175">Coiled coil</keyword>
<comment type="subcellular location">
    <subcellularLocation>
        <location evidence="1">Cell envelope</location>
    </subcellularLocation>
</comment>
<feature type="compositionally biased region" description="Low complexity" evidence="4">
    <location>
        <begin position="231"/>
        <end position="267"/>
    </location>
</feature>
<dbReference type="Pfam" id="PF25954">
    <property type="entry name" value="Beta-barrel_RND_2"/>
    <property type="match status" value="1"/>
</dbReference>
<dbReference type="Gene3D" id="2.40.50.100">
    <property type="match status" value="1"/>
</dbReference>
<dbReference type="InterPro" id="IPR058637">
    <property type="entry name" value="YknX-like_C"/>
</dbReference>
<dbReference type="GO" id="GO:0022857">
    <property type="term" value="F:transmembrane transporter activity"/>
    <property type="evidence" value="ECO:0007669"/>
    <property type="project" value="InterPro"/>
</dbReference>
<evidence type="ECO:0000313" key="8">
    <source>
        <dbReference type="Proteomes" id="UP000313066"/>
    </source>
</evidence>